<keyword evidence="5" id="KW-0472">Membrane</keyword>
<organism evidence="10 11">
    <name type="scientific">Rubus argutus</name>
    <name type="common">Southern blackberry</name>
    <dbReference type="NCBI Taxonomy" id="59490"/>
    <lineage>
        <taxon>Eukaryota</taxon>
        <taxon>Viridiplantae</taxon>
        <taxon>Streptophyta</taxon>
        <taxon>Embryophyta</taxon>
        <taxon>Tracheophyta</taxon>
        <taxon>Spermatophyta</taxon>
        <taxon>Magnoliopsida</taxon>
        <taxon>eudicotyledons</taxon>
        <taxon>Gunneridae</taxon>
        <taxon>Pentapetalae</taxon>
        <taxon>rosids</taxon>
        <taxon>fabids</taxon>
        <taxon>Rosales</taxon>
        <taxon>Rosaceae</taxon>
        <taxon>Rosoideae</taxon>
        <taxon>Rosoideae incertae sedis</taxon>
        <taxon>Rubus</taxon>
    </lineage>
</organism>
<keyword evidence="2 7" id="KW-0134">Cell wall</keyword>
<dbReference type="GO" id="GO:0009664">
    <property type="term" value="P:plant-type cell wall organization"/>
    <property type="evidence" value="ECO:0007669"/>
    <property type="project" value="InterPro"/>
</dbReference>
<accession>A0AAW1WCG2</accession>
<keyword evidence="6 7" id="KW-0961">Cell wall biogenesis/degradation</keyword>
<dbReference type="GO" id="GO:0005576">
    <property type="term" value="C:extracellular region"/>
    <property type="evidence" value="ECO:0007669"/>
    <property type="project" value="InterPro"/>
</dbReference>
<dbReference type="CDD" id="cd22274">
    <property type="entry name" value="DPBB_EXPA_N"/>
    <property type="match status" value="1"/>
</dbReference>
<comment type="similarity">
    <text evidence="1 7">Belongs to the expansin family. Expansin A subfamily.</text>
</comment>
<dbReference type="Gene3D" id="2.60.40.760">
    <property type="entry name" value="Expansin, cellulose-binding-like domain"/>
    <property type="match status" value="1"/>
</dbReference>
<comment type="subcellular location">
    <subcellularLocation>
        <location evidence="7">Secreted</location>
        <location evidence="7">Cell wall</location>
    </subcellularLocation>
    <subcellularLocation>
        <location evidence="7">Membrane</location>
        <topology evidence="7">Peripheral membrane protein</topology>
    </subcellularLocation>
</comment>
<comment type="caution">
    <text evidence="10">The sequence shown here is derived from an EMBL/GenBank/DDBJ whole genome shotgun (WGS) entry which is preliminary data.</text>
</comment>
<evidence type="ECO:0000256" key="6">
    <source>
        <dbReference type="ARBA" id="ARBA00023316"/>
    </source>
</evidence>
<dbReference type="InterPro" id="IPR002963">
    <property type="entry name" value="Expansin"/>
</dbReference>
<evidence type="ECO:0000313" key="10">
    <source>
        <dbReference type="EMBL" id="KAK9921060.1"/>
    </source>
</evidence>
<name>A0AAW1WCG2_RUBAR</name>
<evidence type="ECO:0000259" key="9">
    <source>
        <dbReference type="PROSITE" id="PS50843"/>
    </source>
</evidence>
<evidence type="ECO:0000259" key="8">
    <source>
        <dbReference type="PROSITE" id="PS50842"/>
    </source>
</evidence>
<feature type="domain" description="Expansin-like CBD" evidence="9">
    <location>
        <begin position="203"/>
        <end position="283"/>
    </location>
</feature>
<reference evidence="10 11" key="1">
    <citation type="journal article" date="2023" name="G3 (Bethesda)">
        <title>A chromosome-length genome assembly and annotation of blackberry (Rubus argutus, cv. 'Hillquist').</title>
        <authorList>
            <person name="Bruna T."/>
            <person name="Aryal R."/>
            <person name="Dudchenko O."/>
            <person name="Sargent D.J."/>
            <person name="Mead D."/>
            <person name="Buti M."/>
            <person name="Cavallini A."/>
            <person name="Hytonen T."/>
            <person name="Andres J."/>
            <person name="Pham M."/>
            <person name="Weisz D."/>
            <person name="Mascagni F."/>
            <person name="Usai G."/>
            <person name="Natali L."/>
            <person name="Bassil N."/>
            <person name="Fernandez G.E."/>
            <person name="Lomsadze A."/>
            <person name="Armour M."/>
            <person name="Olukolu B."/>
            <person name="Poorten T."/>
            <person name="Britton C."/>
            <person name="Davik J."/>
            <person name="Ashrafi H."/>
            <person name="Aiden E.L."/>
            <person name="Borodovsky M."/>
            <person name="Worthington M."/>
        </authorList>
    </citation>
    <scope>NUCLEOTIDE SEQUENCE [LARGE SCALE GENOMIC DNA]</scope>
    <source>
        <strain evidence="10">PI 553951</strain>
    </source>
</reference>
<dbReference type="InterPro" id="IPR007117">
    <property type="entry name" value="Expansin_CBD"/>
</dbReference>
<sequence length="287" mass="31785">MAPLFQALLGSLLLVLPVLPHYVHASEWKKVGYNAAVRGGARSDDKLHVVARNHRPRFAIGPWKHAHATFYEGGSGTFGGACGYEDVVKEGYGLDTAALSNALFNDGQACGSCYEIKCVDSPQWCKPGQQSLIVTATNNCPPNNQQSADNGGWCNPPREHFDIAKPSFSKIAEYKAGIVPVMYRRVPCQKQGGIKFTITGNPYFNQVLVWNVAGAGDVTSVEVKGRKNLKWTPMKRLWGQKWVTDQKMVGESLTFRVKTSDRRSSTSWHVVPSNWQFGQTFQGKNFF</sequence>
<dbReference type="Gene3D" id="2.40.40.10">
    <property type="entry name" value="RlpA-like domain"/>
    <property type="match status" value="1"/>
</dbReference>
<dbReference type="EMBL" id="JBEDUW010000006">
    <property type="protein sequence ID" value="KAK9921060.1"/>
    <property type="molecule type" value="Genomic_DNA"/>
</dbReference>
<dbReference type="GO" id="GO:0016020">
    <property type="term" value="C:membrane"/>
    <property type="evidence" value="ECO:0007669"/>
    <property type="project" value="UniProtKB-SubCell"/>
</dbReference>
<dbReference type="Pfam" id="PF03330">
    <property type="entry name" value="DPBB_1"/>
    <property type="match status" value="1"/>
</dbReference>
<dbReference type="Proteomes" id="UP001457282">
    <property type="component" value="Unassembled WGS sequence"/>
</dbReference>
<comment type="function">
    <text evidence="7">Causes loosening and extension of plant cell walls by disrupting non-covalent bonding between cellulose microfibrils and matrix glucans. No enzymatic activity has been found.</text>
</comment>
<proteinExistence type="inferred from homology"/>
<feature type="chain" id="PRO_5043108528" description="Expansin" evidence="7">
    <location>
        <begin position="26"/>
        <end position="287"/>
    </location>
</feature>
<dbReference type="InterPro" id="IPR009009">
    <property type="entry name" value="RlpA-like_DPBB"/>
</dbReference>
<dbReference type="PROSITE" id="PS50842">
    <property type="entry name" value="EXPANSIN_EG45"/>
    <property type="match status" value="1"/>
</dbReference>
<keyword evidence="4 7" id="KW-0732">Signal</keyword>
<dbReference type="PRINTS" id="PR01226">
    <property type="entry name" value="EXPANSIN"/>
</dbReference>
<gene>
    <name evidence="10" type="ORF">M0R45_029590</name>
</gene>
<dbReference type="InterPro" id="IPR036749">
    <property type="entry name" value="Expansin_CBD_sf"/>
</dbReference>
<feature type="signal peptide" evidence="7">
    <location>
        <begin position="1"/>
        <end position="25"/>
    </location>
</feature>
<evidence type="ECO:0000256" key="4">
    <source>
        <dbReference type="ARBA" id="ARBA00022729"/>
    </source>
</evidence>
<dbReference type="PANTHER" id="PTHR31867">
    <property type="entry name" value="EXPANSIN-A15"/>
    <property type="match status" value="1"/>
</dbReference>
<dbReference type="InterPro" id="IPR007112">
    <property type="entry name" value="Expansin/allergen_DPBB_dom"/>
</dbReference>
<keyword evidence="3 7" id="KW-0964">Secreted</keyword>
<evidence type="ECO:0000256" key="1">
    <source>
        <dbReference type="ARBA" id="ARBA00005392"/>
    </source>
</evidence>
<dbReference type="Pfam" id="PF01357">
    <property type="entry name" value="Expansin_C"/>
    <property type="match status" value="1"/>
</dbReference>
<dbReference type="GO" id="GO:0009653">
    <property type="term" value="P:anatomical structure morphogenesis"/>
    <property type="evidence" value="ECO:0007669"/>
    <property type="project" value="UniProtKB-ARBA"/>
</dbReference>
<evidence type="ECO:0000256" key="5">
    <source>
        <dbReference type="ARBA" id="ARBA00023136"/>
    </source>
</evidence>
<dbReference type="PROSITE" id="PS50843">
    <property type="entry name" value="EXPANSIN_CBD"/>
    <property type="match status" value="1"/>
</dbReference>
<dbReference type="InterPro" id="IPR036908">
    <property type="entry name" value="RlpA-like_sf"/>
</dbReference>
<dbReference type="AlphaFoldDB" id="A0AAW1WCG2"/>
<dbReference type="SUPFAM" id="SSF49590">
    <property type="entry name" value="PHL pollen allergen"/>
    <property type="match status" value="1"/>
</dbReference>
<evidence type="ECO:0000256" key="2">
    <source>
        <dbReference type="ARBA" id="ARBA00022512"/>
    </source>
</evidence>
<dbReference type="InterPro" id="IPR007118">
    <property type="entry name" value="Expan_Lol_pI"/>
</dbReference>
<dbReference type="SMART" id="SM00837">
    <property type="entry name" value="DPBB_1"/>
    <property type="match status" value="1"/>
</dbReference>
<dbReference type="SUPFAM" id="SSF50685">
    <property type="entry name" value="Barwin-like endoglucanases"/>
    <property type="match status" value="1"/>
</dbReference>
<protein>
    <recommendedName>
        <fullName evidence="7">Expansin</fullName>
    </recommendedName>
</protein>
<keyword evidence="11" id="KW-1185">Reference proteome</keyword>
<evidence type="ECO:0000256" key="7">
    <source>
        <dbReference type="RuleBase" id="RU365023"/>
    </source>
</evidence>
<evidence type="ECO:0000256" key="3">
    <source>
        <dbReference type="ARBA" id="ARBA00022525"/>
    </source>
</evidence>
<dbReference type="PRINTS" id="PR01225">
    <property type="entry name" value="EXPANSNFAMLY"/>
</dbReference>
<evidence type="ECO:0000313" key="11">
    <source>
        <dbReference type="Proteomes" id="UP001457282"/>
    </source>
</evidence>
<feature type="domain" description="Expansin-like EG45" evidence="8">
    <location>
        <begin position="79"/>
        <end position="193"/>
    </location>
</feature>